<feature type="region of interest" description="Disordered" evidence="1">
    <location>
        <begin position="62"/>
        <end position="83"/>
    </location>
</feature>
<evidence type="ECO:0000256" key="1">
    <source>
        <dbReference type="SAM" id="MobiDB-lite"/>
    </source>
</evidence>
<dbReference type="Proteomes" id="UP000076532">
    <property type="component" value="Unassembled WGS sequence"/>
</dbReference>
<evidence type="ECO:0000313" key="3">
    <source>
        <dbReference type="Proteomes" id="UP000076532"/>
    </source>
</evidence>
<reference evidence="2 3" key="1">
    <citation type="journal article" date="2016" name="Mol. Biol. Evol.">
        <title>Comparative Genomics of Early-Diverging Mushroom-Forming Fungi Provides Insights into the Origins of Lignocellulose Decay Capabilities.</title>
        <authorList>
            <person name="Nagy L.G."/>
            <person name="Riley R."/>
            <person name="Tritt A."/>
            <person name="Adam C."/>
            <person name="Daum C."/>
            <person name="Floudas D."/>
            <person name="Sun H."/>
            <person name="Yadav J.S."/>
            <person name="Pangilinan J."/>
            <person name="Larsson K.H."/>
            <person name="Matsuura K."/>
            <person name="Barry K."/>
            <person name="Labutti K."/>
            <person name="Kuo R."/>
            <person name="Ohm R.A."/>
            <person name="Bhattacharya S.S."/>
            <person name="Shirouzu T."/>
            <person name="Yoshinaga Y."/>
            <person name="Martin F.M."/>
            <person name="Grigoriev I.V."/>
            <person name="Hibbett D.S."/>
        </authorList>
    </citation>
    <scope>NUCLEOTIDE SEQUENCE [LARGE SCALE GENOMIC DNA]</scope>
    <source>
        <strain evidence="2 3">CBS 109695</strain>
    </source>
</reference>
<proteinExistence type="predicted"/>
<accession>A0A166AG08</accession>
<keyword evidence="3" id="KW-1185">Reference proteome</keyword>
<gene>
    <name evidence="2" type="ORF">FIBSPDRAFT_184454</name>
</gene>
<organism evidence="2 3">
    <name type="scientific">Athelia psychrophila</name>
    <dbReference type="NCBI Taxonomy" id="1759441"/>
    <lineage>
        <taxon>Eukaryota</taxon>
        <taxon>Fungi</taxon>
        <taxon>Dikarya</taxon>
        <taxon>Basidiomycota</taxon>
        <taxon>Agaricomycotina</taxon>
        <taxon>Agaricomycetes</taxon>
        <taxon>Agaricomycetidae</taxon>
        <taxon>Atheliales</taxon>
        <taxon>Atheliaceae</taxon>
        <taxon>Athelia</taxon>
    </lineage>
</organism>
<evidence type="ECO:0000313" key="2">
    <source>
        <dbReference type="EMBL" id="KZP11566.1"/>
    </source>
</evidence>
<sequence length="159" mass="17979">MRIASFCSRKITNKGPKVRRFPVRSTGSFRTLTQNRINTYVGCVIERGALYETTGTVLNLSRTPWTTEPRTPRHPPLLQSASTTRPAGSVVRFSVLSLSCASCHCLRIVSCEHHETRRCHHLQLPLTRHHNQRPQGLQLFLLLDQPSQPTEHPGVKQPP</sequence>
<protein>
    <submittedName>
        <fullName evidence="2">Uncharacterized protein</fullName>
    </submittedName>
</protein>
<dbReference type="AlphaFoldDB" id="A0A166AG08"/>
<dbReference type="EMBL" id="KV417661">
    <property type="protein sequence ID" value="KZP11566.1"/>
    <property type="molecule type" value="Genomic_DNA"/>
</dbReference>
<name>A0A166AG08_9AGAM</name>